<dbReference type="eggNOG" id="ENOG502S8EX">
    <property type="taxonomic scope" value="Eukaryota"/>
</dbReference>
<feature type="domain" description="Cryptic loci regulator 2 C-terminal" evidence="2">
    <location>
        <begin position="481"/>
        <end position="600"/>
    </location>
</feature>
<dbReference type="GO" id="GO:0031934">
    <property type="term" value="C:mating-type region heterochromatin"/>
    <property type="evidence" value="ECO:0007669"/>
    <property type="project" value="TreeGrafter"/>
</dbReference>
<evidence type="ECO:0008006" key="6">
    <source>
        <dbReference type="Google" id="ProtNLM"/>
    </source>
</evidence>
<dbReference type="InterPro" id="IPR031915">
    <property type="entry name" value="Clr2_N"/>
</dbReference>
<dbReference type="Proteomes" id="UP000054988">
    <property type="component" value="Unassembled WGS sequence"/>
</dbReference>
<evidence type="ECO:0000259" key="2">
    <source>
        <dbReference type="Pfam" id="PF10383"/>
    </source>
</evidence>
<evidence type="ECO:0000313" key="4">
    <source>
        <dbReference type="EMBL" id="KTB41594.1"/>
    </source>
</evidence>
<dbReference type="GO" id="GO:0030466">
    <property type="term" value="P:silent mating-type cassette heterochromatin formation"/>
    <property type="evidence" value="ECO:0007669"/>
    <property type="project" value="TreeGrafter"/>
</dbReference>
<feature type="compositionally biased region" description="Pro residues" evidence="1">
    <location>
        <begin position="649"/>
        <end position="661"/>
    </location>
</feature>
<sequence length="851" mass="93955">MVRNLAAKHELPANPTFKEFERSDGDPSTWPTNTDRIIDSDGHVNYMQHLDVDHSLAIKWRVGTGEALAKALKWPEGPSYVLKDWPAGYRMFDHNKGPAEGPRHDVYLFGPKSLPKFRSVPEFIPHAIWLFSDPTMNNANCECKYCTKKSQREITATMRSSSILPPAPSMSPGASSMPPSRRFQKPRPEASTHGVYAAVQKAAPKPRSKSSHIVPNVPMVAERNLDLRAVHSHSSCSTRNLKRWCRTDEIVWCGVQPPLKGPQGDYDTIHFWPAIVKEHNLKVDTQNTSRLSHYNPDAPPWEVTQSTTYRVKLLAISCEWNVADDEVLPYQAYSPPEAVFEAMREVARKGINWDRDYIAKFTPCPARRNFDPNPSSPQPPTFAQAVAPLATAIQIASQITHFWGLTDNWDFKFAVPQPSPSTSSSISAIRTRPMSLQDAISEASSSNAAVMSSSQGTKQVTSRVLGEQYNVPHTVVTQQRFQGLWWGAERIWTGDFVRLKLPRKALAPNGAPHILLPSTAGEATIREFRDKYGIENAEEMLGASSRGIIMRLDALSLVDVSMTVEGGGTRIKKECRAHGALYEVACQDWEEPFQDRKSILNDHETGISTSTPSEPMTFGAPDPLLLQSSGAGEGEGDTTTFQTFLQPSPLQPPALPNPDPAVPIEATTLNLLRRQGVEASGTSRPSKPQSQGLPASPSIDQLSRPAASAAYNMPAPPEGYKFRPILEDGYEAVFSLTMISGRYFPGILSHPKLGDLRDEGPSEIRLPHGDGVGVNDRKMFWALEGLEPGCENSTDPVNYKKDRMKMIEDADKAARSAMEDGFGPRKVEEGMEVDELALDDPDTNAMQVDAS</sequence>
<evidence type="ECO:0000256" key="1">
    <source>
        <dbReference type="SAM" id="MobiDB-lite"/>
    </source>
</evidence>
<dbReference type="InterPro" id="IPR038986">
    <property type="entry name" value="Clr2"/>
</dbReference>
<feature type="compositionally biased region" description="Low complexity" evidence="1">
    <location>
        <begin position="170"/>
        <end position="180"/>
    </location>
</feature>
<feature type="compositionally biased region" description="Polar residues" evidence="1">
    <location>
        <begin position="680"/>
        <end position="701"/>
    </location>
</feature>
<proteinExistence type="predicted"/>
<dbReference type="GO" id="GO:0070824">
    <property type="term" value="C:SHREC complex"/>
    <property type="evidence" value="ECO:0007669"/>
    <property type="project" value="InterPro"/>
</dbReference>
<organism evidence="4 5">
    <name type="scientific">Moniliophthora roreri</name>
    <name type="common">Frosty pod rot fungus</name>
    <name type="synonym">Monilia roreri</name>
    <dbReference type="NCBI Taxonomy" id="221103"/>
    <lineage>
        <taxon>Eukaryota</taxon>
        <taxon>Fungi</taxon>
        <taxon>Dikarya</taxon>
        <taxon>Basidiomycota</taxon>
        <taxon>Agaricomycotina</taxon>
        <taxon>Agaricomycetes</taxon>
        <taxon>Agaricomycetidae</taxon>
        <taxon>Agaricales</taxon>
        <taxon>Marasmiineae</taxon>
        <taxon>Marasmiaceae</taxon>
        <taxon>Moniliophthora</taxon>
    </lineage>
</organism>
<dbReference type="Pfam" id="PF16761">
    <property type="entry name" value="Clr2_transil"/>
    <property type="match status" value="1"/>
</dbReference>
<gene>
    <name evidence="4" type="ORF">WG66_5743</name>
</gene>
<accession>A0A0W0FZ37</accession>
<dbReference type="Pfam" id="PF10383">
    <property type="entry name" value="Clr2"/>
    <property type="match status" value="1"/>
</dbReference>
<dbReference type="PANTHER" id="PTHR38046">
    <property type="entry name" value="CRYPTIC LOCI REGULATOR 2"/>
    <property type="match status" value="1"/>
</dbReference>
<name>A0A0W0FZ37_MONRR</name>
<dbReference type="InterPro" id="IPR018839">
    <property type="entry name" value="Tscrpt-silencing_Clr2_C"/>
</dbReference>
<comment type="caution">
    <text evidence="4">The sequence shown here is derived from an EMBL/GenBank/DDBJ whole genome shotgun (WGS) entry which is preliminary data.</text>
</comment>
<dbReference type="EMBL" id="LATX01001438">
    <property type="protein sequence ID" value="KTB41594.1"/>
    <property type="molecule type" value="Genomic_DNA"/>
</dbReference>
<reference evidence="4 5" key="1">
    <citation type="submission" date="2015-12" db="EMBL/GenBank/DDBJ databases">
        <title>Draft genome sequence of Moniliophthora roreri, the causal agent of frosty pod rot of cacao.</title>
        <authorList>
            <person name="Aime M.C."/>
            <person name="Diaz-Valderrama J.R."/>
            <person name="Kijpornyongpan T."/>
            <person name="Phillips-Mora W."/>
        </authorList>
    </citation>
    <scope>NUCLEOTIDE SEQUENCE [LARGE SCALE GENOMIC DNA]</scope>
    <source>
        <strain evidence="4 5">MCA 2952</strain>
    </source>
</reference>
<protein>
    <recommendedName>
        <fullName evidence="6">Proteophosphoglycan ppg4</fullName>
    </recommendedName>
</protein>
<dbReference type="GO" id="GO:0033553">
    <property type="term" value="C:rDNA heterochromatin"/>
    <property type="evidence" value="ECO:0007669"/>
    <property type="project" value="TreeGrafter"/>
</dbReference>
<evidence type="ECO:0000313" key="5">
    <source>
        <dbReference type="Proteomes" id="UP000054988"/>
    </source>
</evidence>
<dbReference type="PANTHER" id="PTHR38046:SF1">
    <property type="entry name" value="CRYPTIC LOCI REGULATOR 2"/>
    <property type="match status" value="1"/>
</dbReference>
<feature type="domain" description="Cryptic loci regulator 2 N-terminal" evidence="3">
    <location>
        <begin position="80"/>
        <end position="146"/>
    </location>
</feature>
<evidence type="ECO:0000259" key="3">
    <source>
        <dbReference type="Pfam" id="PF16761"/>
    </source>
</evidence>
<feature type="region of interest" description="Disordered" evidence="1">
    <location>
        <begin position="676"/>
        <end position="710"/>
    </location>
</feature>
<feature type="region of interest" description="Disordered" evidence="1">
    <location>
        <begin position="162"/>
        <end position="189"/>
    </location>
</feature>
<feature type="region of interest" description="Disordered" evidence="1">
    <location>
        <begin position="623"/>
        <end position="662"/>
    </location>
</feature>
<dbReference type="AlphaFoldDB" id="A0A0W0FZ37"/>